<keyword evidence="2" id="KW-1133">Transmembrane helix</keyword>
<evidence type="ECO:0000256" key="1">
    <source>
        <dbReference type="SAM" id="MobiDB-lite"/>
    </source>
</evidence>
<feature type="transmembrane region" description="Helical" evidence="2">
    <location>
        <begin position="192"/>
        <end position="215"/>
    </location>
</feature>
<feature type="transmembrane region" description="Helical" evidence="2">
    <location>
        <begin position="134"/>
        <end position="155"/>
    </location>
</feature>
<keyword evidence="4" id="KW-1185">Reference proteome</keyword>
<dbReference type="Proteomes" id="UP000281726">
    <property type="component" value="Unassembled WGS sequence"/>
</dbReference>
<reference evidence="3 4" key="1">
    <citation type="journal article" date="2004" name="Syst. Appl. Microbiol.">
        <title>Cryptoendolithic actinomycetes from antarctic sandstone rock samples: Micromonospora endolithica sp. nov. and two isolates related to Micromonospora coerulea Jensen 1932.</title>
        <authorList>
            <person name="Hirsch P."/>
            <person name="Mevs U."/>
            <person name="Kroppenstedt R.M."/>
            <person name="Schumann P."/>
            <person name="Stackebrandt E."/>
        </authorList>
    </citation>
    <scope>NUCLEOTIDE SEQUENCE [LARGE SCALE GENOMIC DNA]</scope>
    <source>
        <strain evidence="3 4">JCM 12677</strain>
    </source>
</reference>
<protein>
    <recommendedName>
        <fullName evidence="5">DUF4386 family protein</fullName>
    </recommendedName>
</protein>
<dbReference type="EMBL" id="RBAK01000016">
    <property type="protein sequence ID" value="RKN39635.1"/>
    <property type="molecule type" value="Genomic_DNA"/>
</dbReference>
<gene>
    <name evidence="3" type="ORF">D7223_28475</name>
</gene>
<evidence type="ECO:0008006" key="5">
    <source>
        <dbReference type="Google" id="ProtNLM"/>
    </source>
</evidence>
<keyword evidence="2" id="KW-0812">Transmembrane</keyword>
<accession>A0A3A9YUI4</accession>
<keyword evidence="2" id="KW-0472">Membrane</keyword>
<comment type="caution">
    <text evidence="3">The sequence shown here is derived from an EMBL/GenBank/DDBJ whole genome shotgun (WGS) entry which is preliminary data.</text>
</comment>
<feature type="transmembrane region" description="Helical" evidence="2">
    <location>
        <begin position="91"/>
        <end position="114"/>
    </location>
</feature>
<feature type="region of interest" description="Disordered" evidence="1">
    <location>
        <begin position="226"/>
        <end position="249"/>
    </location>
</feature>
<feature type="compositionally biased region" description="Polar residues" evidence="1">
    <location>
        <begin position="240"/>
        <end position="249"/>
    </location>
</feature>
<dbReference type="RefSeq" id="WP_120732004.1">
    <property type="nucleotide sequence ID" value="NZ_RBAK01000016.1"/>
</dbReference>
<feature type="transmembrane region" description="Helical" evidence="2">
    <location>
        <begin position="58"/>
        <end position="79"/>
    </location>
</feature>
<evidence type="ECO:0000256" key="2">
    <source>
        <dbReference type="SAM" id="Phobius"/>
    </source>
</evidence>
<proteinExistence type="predicted"/>
<organism evidence="3 4">
    <name type="scientific">Micromonospora endolithica</name>
    <dbReference type="NCBI Taxonomy" id="230091"/>
    <lineage>
        <taxon>Bacteria</taxon>
        <taxon>Bacillati</taxon>
        <taxon>Actinomycetota</taxon>
        <taxon>Actinomycetes</taxon>
        <taxon>Micromonosporales</taxon>
        <taxon>Micromonosporaceae</taxon>
        <taxon>Micromonospora</taxon>
    </lineage>
</organism>
<sequence length="249" mass="25694">MRFTRVAGIAGVGFVVILIAANLILTAAGYPTPSEAVTIDEITTVFAVGGGSLRLASALLPAAWLLATVFAVGVCGHLWRHEPSRTHPWSLVGLAGILMQSAVFTGVEATRLALAAAARHDGGGIAGLWGLHNALFGFNQVFLATALVGLSASGIRAGVIVRWHAGTGFLAAALLFLAATTSPYGIEDVNPVALFGLVGWLLWLVWITAYSVILIRGRPGKAVLSGAPPSAVPPLGQPPRTRSTIPAPE</sequence>
<dbReference type="OrthoDB" id="3699675at2"/>
<evidence type="ECO:0000313" key="3">
    <source>
        <dbReference type="EMBL" id="RKN39635.1"/>
    </source>
</evidence>
<name>A0A3A9YUI4_9ACTN</name>
<feature type="transmembrane region" description="Helical" evidence="2">
    <location>
        <begin position="7"/>
        <end position="30"/>
    </location>
</feature>
<feature type="transmembrane region" description="Helical" evidence="2">
    <location>
        <begin position="167"/>
        <end position="186"/>
    </location>
</feature>
<evidence type="ECO:0000313" key="4">
    <source>
        <dbReference type="Proteomes" id="UP000281726"/>
    </source>
</evidence>
<dbReference type="AlphaFoldDB" id="A0A3A9YUI4"/>